<dbReference type="GO" id="GO:0016787">
    <property type="term" value="F:hydrolase activity"/>
    <property type="evidence" value="ECO:0007669"/>
    <property type="project" value="InterPro"/>
</dbReference>
<accession>A0A317ZFN7</accession>
<dbReference type="InterPro" id="IPR010496">
    <property type="entry name" value="AL/BT2_dom"/>
</dbReference>
<organism evidence="2 3">
    <name type="scientific">Coraliomargarita sinensis</name>
    <dbReference type="NCBI Taxonomy" id="2174842"/>
    <lineage>
        <taxon>Bacteria</taxon>
        <taxon>Pseudomonadati</taxon>
        <taxon>Verrucomicrobiota</taxon>
        <taxon>Opitutia</taxon>
        <taxon>Puniceicoccales</taxon>
        <taxon>Coraliomargaritaceae</taxon>
        <taxon>Coraliomargarita</taxon>
    </lineage>
</organism>
<dbReference type="InParanoid" id="A0A317ZFN7"/>
<gene>
    <name evidence="2" type="ORF">DDZ13_08440</name>
</gene>
<evidence type="ECO:0000313" key="2">
    <source>
        <dbReference type="EMBL" id="PXA04200.1"/>
    </source>
</evidence>
<dbReference type="EMBL" id="QHJQ01000005">
    <property type="protein sequence ID" value="PXA04200.1"/>
    <property type="molecule type" value="Genomic_DNA"/>
</dbReference>
<sequence length="218" mass="24416">MPSCSHSRAERVRADHGFDFVEMFNGEDLAGWGGKGETEVNGYVWKDGMLQSTPKSRNLVTEKEYANYVLEFEFQLTPGANNGLGIHYPGEGNPAYTGMEIQILDGEHEKYAGKLKDFQHHGSLYSLEPALRGHMKPAGEWNFQRVTVRGPHVSVDLNGTRILDANLEEINREHPKHEGAKRRHGKIAFCGHGDVIRVRHMRIAELALTQPATEAESL</sequence>
<keyword evidence="3" id="KW-1185">Reference proteome</keyword>
<name>A0A317ZFN7_9BACT</name>
<dbReference type="Gene3D" id="2.60.120.560">
    <property type="entry name" value="Exo-inulinase, domain 1"/>
    <property type="match status" value="1"/>
</dbReference>
<reference evidence="2 3" key="1">
    <citation type="submission" date="2018-05" db="EMBL/GenBank/DDBJ databases">
        <title>Coraliomargarita sinensis sp. nov., isolated from a marine solar saltern.</title>
        <authorList>
            <person name="Zhou L.Y."/>
        </authorList>
    </citation>
    <scope>NUCLEOTIDE SEQUENCE [LARGE SCALE GENOMIC DNA]</scope>
    <source>
        <strain evidence="2 3">WN38</strain>
    </source>
</reference>
<comment type="caution">
    <text evidence="2">The sequence shown here is derived from an EMBL/GenBank/DDBJ whole genome shotgun (WGS) entry which is preliminary data.</text>
</comment>
<feature type="domain" description="3-keto-alpha-glucoside-1,2-lyase/3-keto-2-hydroxy-glucal hydratase" evidence="1">
    <location>
        <begin position="19"/>
        <end position="203"/>
    </location>
</feature>
<protein>
    <submittedName>
        <fullName evidence="2">DUF1080 domain-containing protein</fullName>
    </submittedName>
</protein>
<dbReference type="Proteomes" id="UP000247099">
    <property type="component" value="Unassembled WGS sequence"/>
</dbReference>
<evidence type="ECO:0000259" key="1">
    <source>
        <dbReference type="Pfam" id="PF06439"/>
    </source>
</evidence>
<dbReference type="Pfam" id="PF06439">
    <property type="entry name" value="3keto-disac_hyd"/>
    <property type="match status" value="1"/>
</dbReference>
<proteinExistence type="predicted"/>
<dbReference type="AlphaFoldDB" id="A0A317ZFN7"/>
<dbReference type="OrthoDB" id="188838at2"/>
<evidence type="ECO:0000313" key="3">
    <source>
        <dbReference type="Proteomes" id="UP000247099"/>
    </source>
</evidence>